<evidence type="ECO:0000313" key="1">
    <source>
        <dbReference type="EMBL" id="KAI3748362.1"/>
    </source>
</evidence>
<dbReference type="Proteomes" id="UP001055879">
    <property type="component" value="Linkage Group LG03"/>
</dbReference>
<reference evidence="2" key="1">
    <citation type="journal article" date="2022" name="Mol. Ecol. Resour.">
        <title>The genomes of chicory, endive, great burdock and yacon provide insights into Asteraceae palaeo-polyploidization history and plant inulin production.</title>
        <authorList>
            <person name="Fan W."/>
            <person name="Wang S."/>
            <person name="Wang H."/>
            <person name="Wang A."/>
            <person name="Jiang F."/>
            <person name="Liu H."/>
            <person name="Zhao H."/>
            <person name="Xu D."/>
            <person name="Zhang Y."/>
        </authorList>
    </citation>
    <scope>NUCLEOTIDE SEQUENCE [LARGE SCALE GENOMIC DNA]</scope>
    <source>
        <strain evidence="2">cv. Niubang</strain>
    </source>
</reference>
<proteinExistence type="predicted"/>
<evidence type="ECO:0000313" key="2">
    <source>
        <dbReference type="Proteomes" id="UP001055879"/>
    </source>
</evidence>
<reference evidence="1 2" key="2">
    <citation type="journal article" date="2022" name="Mol. Ecol. Resour.">
        <title>The genomes of chicory, endive, great burdock and yacon provide insights into Asteraceae paleo-polyploidization history and plant inulin production.</title>
        <authorList>
            <person name="Fan W."/>
            <person name="Wang S."/>
            <person name="Wang H."/>
            <person name="Wang A."/>
            <person name="Jiang F."/>
            <person name="Liu H."/>
            <person name="Zhao H."/>
            <person name="Xu D."/>
            <person name="Zhang Y."/>
        </authorList>
    </citation>
    <scope>NUCLEOTIDE SEQUENCE [LARGE SCALE GENOMIC DNA]</scope>
    <source>
        <strain evidence="2">cv. Niubang</strain>
    </source>
</reference>
<protein>
    <submittedName>
        <fullName evidence="1">Uncharacterized protein</fullName>
    </submittedName>
</protein>
<dbReference type="EMBL" id="CM042049">
    <property type="protein sequence ID" value="KAI3748362.1"/>
    <property type="molecule type" value="Genomic_DNA"/>
</dbReference>
<gene>
    <name evidence="1" type="ORF">L6452_11385</name>
</gene>
<sequence>MKLPLQKRSGYGNVVCWLSASGGHARRSEGGGGGGTSRGLLMVVVQAEGVVLYSSNQILYLIVRVDEEFIIKYNK</sequence>
<keyword evidence="2" id="KW-1185">Reference proteome</keyword>
<name>A0ACB9DPZ0_ARCLA</name>
<accession>A0ACB9DPZ0</accession>
<comment type="caution">
    <text evidence="1">The sequence shown here is derived from an EMBL/GenBank/DDBJ whole genome shotgun (WGS) entry which is preliminary data.</text>
</comment>
<organism evidence="1 2">
    <name type="scientific">Arctium lappa</name>
    <name type="common">Greater burdock</name>
    <name type="synonym">Lappa major</name>
    <dbReference type="NCBI Taxonomy" id="4217"/>
    <lineage>
        <taxon>Eukaryota</taxon>
        <taxon>Viridiplantae</taxon>
        <taxon>Streptophyta</taxon>
        <taxon>Embryophyta</taxon>
        <taxon>Tracheophyta</taxon>
        <taxon>Spermatophyta</taxon>
        <taxon>Magnoliopsida</taxon>
        <taxon>eudicotyledons</taxon>
        <taxon>Gunneridae</taxon>
        <taxon>Pentapetalae</taxon>
        <taxon>asterids</taxon>
        <taxon>campanulids</taxon>
        <taxon>Asterales</taxon>
        <taxon>Asteraceae</taxon>
        <taxon>Carduoideae</taxon>
        <taxon>Cardueae</taxon>
        <taxon>Arctiinae</taxon>
        <taxon>Arctium</taxon>
    </lineage>
</organism>